<evidence type="ECO:0000313" key="13">
    <source>
        <dbReference type="Proteomes" id="UP000694580"/>
    </source>
</evidence>
<evidence type="ECO:0000313" key="12">
    <source>
        <dbReference type="Ensembl" id="ENSDCDP00010017731.1"/>
    </source>
</evidence>
<dbReference type="Pfam" id="PF04547">
    <property type="entry name" value="Anoctamin"/>
    <property type="match status" value="1"/>
</dbReference>
<feature type="domain" description="Anoctamin dimerisation" evidence="11">
    <location>
        <begin position="78"/>
        <end position="281"/>
    </location>
</feature>
<keyword evidence="4 8" id="KW-0812">Transmembrane</keyword>
<evidence type="ECO:0000256" key="4">
    <source>
        <dbReference type="ARBA" id="ARBA00022692"/>
    </source>
</evidence>
<feature type="transmembrane region" description="Helical" evidence="8">
    <location>
        <begin position="565"/>
        <end position="586"/>
    </location>
</feature>
<dbReference type="GO" id="GO:0046983">
    <property type="term" value="F:protein dimerization activity"/>
    <property type="evidence" value="ECO:0007669"/>
    <property type="project" value="InterPro"/>
</dbReference>
<evidence type="ECO:0000256" key="1">
    <source>
        <dbReference type="ARBA" id="ARBA00004651"/>
    </source>
</evidence>
<proteinExistence type="inferred from homology"/>
<keyword evidence="6 8" id="KW-0472">Membrane</keyword>
<dbReference type="GO" id="GO:0005886">
    <property type="term" value="C:plasma membrane"/>
    <property type="evidence" value="ECO:0007669"/>
    <property type="project" value="UniProtKB-SubCell"/>
</dbReference>
<keyword evidence="5 8" id="KW-1133">Transmembrane helix</keyword>
<dbReference type="AlphaFoldDB" id="A0AAY4BCU9"/>
<dbReference type="Ensembl" id="ENSDCDT00010018790.1">
    <property type="protein sequence ID" value="ENSDCDP00010017731.1"/>
    <property type="gene ID" value="ENSDCDG00010006788.1"/>
</dbReference>
<feature type="transmembrane region" description="Helical" evidence="8">
    <location>
        <begin position="690"/>
        <end position="713"/>
    </location>
</feature>
<dbReference type="Proteomes" id="UP000694580">
    <property type="component" value="Chromosome 7"/>
</dbReference>
<protein>
    <recommendedName>
        <fullName evidence="8">Anoctamin</fullName>
    </recommendedName>
</protein>
<accession>A0AAY4BCU9</accession>
<dbReference type="GeneTree" id="ENSGT00940000157182"/>
<feature type="domain" description="Anoctamin transmembrane" evidence="10">
    <location>
        <begin position="309"/>
        <end position="884"/>
    </location>
</feature>
<dbReference type="PANTHER" id="PTHR12308:SF13">
    <property type="entry name" value="ANOCTAMIN-1"/>
    <property type="match status" value="1"/>
</dbReference>
<gene>
    <name evidence="12" type="primary">ANO1</name>
</gene>
<dbReference type="PANTHER" id="PTHR12308">
    <property type="entry name" value="ANOCTAMIN"/>
    <property type="match status" value="1"/>
</dbReference>
<reference evidence="12" key="2">
    <citation type="submission" date="2025-08" db="UniProtKB">
        <authorList>
            <consortium name="Ensembl"/>
        </authorList>
    </citation>
    <scope>IDENTIFICATION</scope>
</reference>
<evidence type="ECO:0000259" key="11">
    <source>
        <dbReference type="Pfam" id="PF16178"/>
    </source>
</evidence>
<reference evidence="12 13" key="1">
    <citation type="submission" date="2020-06" db="EMBL/GenBank/DDBJ databases">
        <authorList>
            <consortium name="Wellcome Sanger Institute Data Sharing"/>
        </authorList>
    </citation>
    <scope>NUCLEOTIDE SEQUENCE [LARGE SCALE GENOMIC DNA]</scope>
</reference>
<keyword evidence="3" id="KW-1003">Cell membrane</keyword>
<feature type="transmembrane region" description="Helical" evidence="8">
    <location>
        <begin position="521"/>
        <end position="545"/>
    </location>
</feature>
<organism evidence="12 13">
    <name type="scientific">Denticeps clupeoides</name>
    <name type="common">denticle herring</name>
    <dbReference type="NCBI Taxonomy" id="299321"/>
    <lineage>
        <taxon>Eukaryota</taxon>
        <taxon>Metazoa</taxon>
        <taxon>Chordata</taxon>
        <taxon>Craniata</taxon>
        <taxon>Vertebrata</taxon>
        <taxon>Euteleostomi</taxon>
        <taxon>Actinopterygii</taxon>
        <taxon>Neopterygii</taxon>
        <taxon>Teleostei</taxon>
        <taxon>Clupei</taxon>
        <taxon>Clupeiformes</taxon>
        <taxon>Denticipitoidei</taxon>
        <taxon>Denticipitidae</taxon>
        <taxon>Denticeps</taxon>
    </lineage>
</organism>
<feature type="region of interest" description="Disordered" evidence="9">
    <location>
        <begin position="1"/>
        <end position="39"/>
    </location>
</feature>
<evidence type="ECO:0000256" key="7">
    <source>
        <dbReference type="ARBA" id="ARBA00023180"/>
    </source>
</evidence>
<dbReference type="GO" id="GO:0005229">
    <property type="term" value="F:intracellularly calcium-gated chloride channel activity"/>
    <property type="evidence" value="ECO:0007669"/>
    <property type="project" value="TreeGrafter"/>
</dbReference>
<evidence type="ECO:0000259" key="10">
    <source>
        <dbReference type="Pfam" id="PF04547"/>
    </source>
</evidence>
<feature type="transmembrane region" description="Helical" evidence="8">
    <location>
        <begin position="479"/>
        <end position="501"/>
    </location>
</feature>
<comment type="similarity">
    <text evidence="2 8">Belongs to the anoctamin family.</text>
</comment>
<keyword evidence="13" id="KW-1185">Reference proteome</keyword>
<comment type="caution">
    <text evidence="8">Lacks conserved residue(s) required for the propagation of feature annotation.</text>
</comment>
<evidence type="ECO:0000256" key="5">
    <source>
        <dbReference type="ARBA" id="ARBA00022989"/>
    </source>
</evidence>
<sequence>RAVMESSWAGCRRTSGGGAATSKQPTPNERYSPVPGTDKPVEIIDIKGIEDIGYVQQDSIVSDLPGSLGNTRCRHGLYFQDGQRRVDYVLTYPVKKPGSSRSRRHTSLLTDNAFARSLRRARGPAPAPGPRPSPEDPEAGSPGHGMDCHEDDKRSRREEFEGHLTDMGLELEKDEDTKTPGVGFVKIHAPWNILCREAEFMKLKMPTKKINTFIHKVTEPLHPNVEENRTQSLKHLSYPFSREKQHLFDLSDRDSFFDSKTRSSIVFEVLKRTKCTKAKYSMGKLMKFLMYEEWASYSVFYKYQPISLIRKYFGEKIGLYFAWLGVYTQMLIPASLVGVIVFLYGCVTVDDDIPSMEICDVRKNFTMCPLCDRVCSYWNLSSACATARASHLFDNPATVFFSIFMALWAAMFMEHWKRRQMRLNYEWDLTGFEEEEDHPRAEYEFRVLQKTLKKEHKSQKAEKEKLTCKDRFPAYMTNIVMMLLMIGVTFAIVFGVILYRISTKAALHMSSNPTTRSNVRLTVKATAAIINLVVILILDEVYGAVARWLTVLEVPKTDGSFEERLIFKTFILKFVNAFTPIIYIAFFRGRLGGRPGSYLYVFESYRMEECASGGCLMELCIQLSITMLGKQLIQNNLFEIGVPKLKKLIRYIKSKRASFQEEEREKRLQRYETDYFLEPYAGLTPEYMEMIIQFGFVTLFVASFPLAPLFALLNNIIEIRLDAKKFVAELRRPVAARAKDIGIWYNILRGVAKVAVIVNAFVISFTSDFIPRLVYQYMYSPDGSMHGFVNHTLSYFNVSHFQNGTQPIEPLYLGYQVEICRYKDYREPPWSSTPYEISKEFWTVLAVRLAFVIVFQNVVMWMSDIVDWLIPDIPKDISLQIHKEKILMVDLFMKEEQGKLHVLDSLVSAAAKEHGGRNSHSPLARSRSIPHTYSNNY</sequence>
<evidence type="ECO:0000256" key="2">
    <source>
        <dbReference type="ARBA" id="ARBA00009671"/>
    </source>
</evidence>
<feature type="transmembrane region" description="Helical" evidence="8">
    <location>
        <begin position="397"/>
        <end position="413"/>
    </location>
</feature>
<dbReference type="InterPro" id="IPR032394">
    <property type="entry name" value="Anoct_dimer"/>
</dbReference>
<keyword evidence="7" id="KW-0325">Glycoprotein</keyword>
<dbReference type="InterPro" id="IPR049452">
    <property type="entry name" value="Anoctamin_TM"/>
</dbReference>
<feature type="transmembrane region" description="Helical" evidence="8">
    <location>
        <begin position="317"/>
        <end position="344"/>
    </location>
</feature>
<feature type="compositionally biased region" description="Basic and acidic residues" evidence="9">
    <location>
        <begin position="146"/>
        <end position="156"/>
    </location>
</feature>
<dbReference type="Pfam" id="PF16178">
    <property type="entry name" value="Anoct_dimer"/>
    <property type="match status" value="1"/>
</dbReference>
<evidence type="ECO:0000256" key="6">
    <source>
        <dbReference type="ARBA" id="ARBA00023136"/>
    </source>
</evidence>
<evidence type="ECO:0000256" key="8">
    <source>
        <dbReference type="RuleBase" id="RU280814"/>
    </source>
</evidence>
<feature type="region of interest" description="Disordered" evidence="9">
    <location>
        <begin position="115"/>
        <end position="156"/>
    </location>
</feature>
<evidence type="ECO:0000256" key="3">
    <source>
        <dbReference type="ARBA" id="ARBA00022475"/>
    </source>
</evidence>
<dbReference type="InterPro" id="IPR007632">
    <property type="entry name" value="Anoctamin"/>
</dbReference>
<evidence type="ECO:0000256" key="9">
    <source>
        <dbReference type="SAM" id="MobiDB-lite"/>
    </source>
</evidence>
<reference evidence="12" key="3">
    <citation type="submission" date="2025-09" db="UniProtKB">
        <authorList>
            <consortium name="Ensembl"/>
        </authorList>
    </citation>
    <scope>IDENTIFICATION</scope>
</reference>
<feature type="region of interest" description="Disordered" evidence="9">
    <location>
        <begin position="913"/>
        <end position="937"/>
    </location>
</feature>
<comment type="subcellular location">
    <subcellularLocation>
        <location evidence="1">Cell membrane</location>
        <topology evidence="1">Multi-pass membrane protein</topology>
    </subcellularLocation>
    <subcellularLocation>
        <location evidence="8">Membrane</location>
        <topology evidence="8">Multi-pass membrane protein</topology>
    </subcellularLocation>
</comment>
<name>A0AAY4BCU9_9TELE</name>